<dbReference type="PANTHER" id="PTHR30349">
    <property type="entry name" value="PHAGE INTEGRASE-RELATED"/>
    <property type="match status" value="1"/>
</dbReference>
<dbReference type="InterPro" id="IPR011010">
    <property type="entry name" value="DNA_brk_join_enz"/>
</dbReference>
<dbReference type="Pfam" id="PF00589">
    <property type="entry name" value="Phage_integrase"/>
    <property type="match status" value="1"/>
</dbReference>
<dbReference type="Gene3D" id="1.10.150.130">
    <property type="match status" value="1"/>
</dbReference>
<evidence type="ECO:0000256" key="2">
    <source>
        <dbReference type="ARBA" id="ARBA00023172"/>
    </source>
</evidence>
<dbReference type="GO" id="GO:0006310">
    <property type="term" value="P:DNA recombination"/>
    <property type="evidence" value="ECO:0007669"/>
    <property type="project" value="UniProtKB-KW"/>
</dbReference>
<dbReference type="GO" id="GO:0015074">
    <property type="term" value="P:DNA integration"/>
    <property type="evidence" value="ECO:0007669"/>
    <property type="project" value="InterPro"/>
</dbReference>
<evidence type="ECO:0000313" key="5">
    <source>
        <dbReference type="EMBL" id="GAF76859.1"/>
    </source>
</evidence>
<evidence type="ECO:0000256" key="1">
    <source>
        <dbReference type="ARBA" id="ARBA00023125"/>
    </source>
</evidence>
<proteinExistence type="predicted"/>
<evidence type="ECO:0008006" key="6">
    <source>
        <dbReference type="Google" id="ProtNLM"/>
    </source>
</evidence>
<evidence type="ECO:0000259" key="4">
    <source>
        <dbReference type="PROSITE" id="PS51900"/>
    </source>
</evidence>
<feature type="domain" description="Core-binding (CB)" evidence="4">
    <location>
        <begin position="73"/>
        <end position="157"/>
    </location>
</feature>
<dbReference type="InterPro" id="IPR002104">
    <property type="entry name" value="Integrase_catalytic"/>
</dbReference>
<comment type="caution">
    <text evidence="5">The sequence shown here is derived from an EMBL/GenBank/DDBJ whole genome shotgun (WGS) entry which is preliminary data.</text>
</comment>
<dbReference type="PROSITE" id="PS51898">
    <property type="entry name" value="TYR_RECOMBINASE"/>
    <property type="match status" value="1"/>
</dbReference>
<feature type="domain" description="Tyr recombinase" evidence="3">
    <location>
        <begin position="181"/>
        <end position="361"/>
    </location>
</feature>
<name>X0S774_9ZZZZ</name>
<keyword evidence="1" id="KW-0238">DNA-binding</keyword>
<keyword evidence="2" id="KW-0233">DNA recombination</keyword>
<dbReference type="EMBL" id="BARS01007003">
    <property type="protein sequence ID" value="GAF76859.1"/>
    <property type="molecule type" value="Genomic_DNA"/>
</dbReference>
<dbReference type="InterPro" id="IPR050090">
    <property type="entry name" value="Tyrosine_recombinase_XerCD"/>
</dbReference>
<feature type="non-terminal residue" evidence="5">
    <location>
        <position position="1"/>
    </location>
</feature>
<sequence length="365" mass="42166">RKTRQSYQAQLNQFVCFIKNRTISWQELFTSNSLECFKKIRGQSSVPAINGLSRYLFSQGKIPKPLARKTKPVELPKIYEDYLAYQQTYRQATVRQISNIKRVLAAFDQYLQTHKIDLCSLKIEQVDAFVAEFFAPFAAASCRIYRCMLRGFLKYLYHERNIIKRDLAPLVVGRREYAQAKPPNFLRPQEVRKLFAGLTIARASDIRTYAMVQLGYTMGLRPKEISRISLDDITFSTLLLAVTDRKGNNPVELPMPEHTVKAIAAYVIGARPESEHRRVFLTMHPPFRPMSPNGVGRHITKAMRKVGLSSTAYWLRHTYAQNLLEAGASIFEIKEMLGHDKIESTKLYLHVHIKLMRKVLFDETF</sequence>
<dbReference type="GO" id="GO:0003677">
    <property type="term" value="F:DNA binding"/>
    <property type="evidence" value="ECO:0007669"/>
    <property type="project" value="UniProtKB-KW"/>
</dbReference>
<dbReference type="PANTHER" id="PTHR30349:SF41">
    <property type="entry name" value="INTEGRASE_RECOMBINASE PROTEIN MJ0367-RELATED"/>
    <property type="match status" value="1"/>
</dbReference>
<dbReference type="InterPro" id="IPR013762">
    <property type="entry name" value="Integrase-like_cat_sf"/>
</dbReference>
<gene>
    <name evidence="5" type="ORF">S01H1_13565</name>
</gene>
<dbReference type="PROSITE" id="PS51900">
    <property type="entry name" value="CB"/>
    <property type="match status" value="1"/>
</dbReference>
<accession>X0S774</accession>
<dbReference type="InterPro" id="IPR010998">
    <property type="entry name" value="Integrase_recombinase_N"/>
</dbReference>
<dbReference type="AlphaFoldDB" id="X0S774"/>
<dbReference type="InterPro" id="IPR044068">
    <property type="entry name" value="CB"/>
</dbReference>
<organism evidence="5">
    <name type="scientific">marine sediment metagenome</name>
    <dbReference type="NCBI Taxonomy" id="412755"/>
    <lineage>
        <taxon>unclassified sequences</taxon>
        <taxon>metagenomes</taxon>
        <taxon>ecological metagenomes</taxon>
    </lineage>
</organism>
<protein>
    <recommendedName>
        <fullName evidence="6">Tyr recombinase domain-containing protein</fullName>
    </recommendedName>
</protein>
<dbReference type="SUPFAM" id="SSF56349">
    <property type="entry name" value="DNA breaking-rejoining enzymes"/>
    <property type="match status" value="1"/>
</dbReference>
<dbReference type="Gene3D" id="1.10.443.10">
    <property type="entry name" value="Intergrase catalytic core"/>
    <property type="match status" value="1"/>
</dbReference>
<evidence type="ECO:0000259" key="3">
    <source>
        <dbReference type="PROSITE" id="PS51898"/>
    </source>
</evidence>
<reference evidence="5" key="1">
    <citation type="journal article" date="2014" name="Front. Microbiol.">
        <title>High frequency of phylogenetically diverse reductive dehalogenase-homologous genes in deep subseafloor sedimentary metagenomes.</title>
        <authorList>
            <person name="Kawai M."/>
            <person name="Futagami T."/>
            <person name="Toyoda A."/>
            <person name="Takaki Y."/>
            <person name="Nishi S."/>
            <person name="Hori S."/>
            <person name="Arai W."/>
            <person name="Tsubouchi T."/>
            <person name="Morono Y."/>
            <person name="Uchiyama I."/>
            <person name="Ito T."/>
            <person name="Fujiyama A."/>
            <person name="Inagaki F."/>
            <person name="Takami H."/>
        </authorList>
    </citation>
    <scope>NUCLEOTIDE SEQUENCE</scope>
    <source>
        <strain evidence="5">Expedition CK06-06</strain>
    </source>
</reference>